<dbReference type="EMBL" id="LT629701">
    <property type="protein sequence ID" value="SDM99075.1"/>
    <property type="molecule type" value="Genomic_DNA"/>
</dbReference>
<feature type="compositionally biased region" description="Basic and acidic residues" evidence="1">
    <location>
        <begin position="23"/>
        <end position="32"/>
    </location>
</feature>
<sequence length="348" mass="36413">MALSAGCAASVTGEPAPAPGAEEQAKKNKSRIDAGSGPVTGLGGTELAARKDLDPCALFPKDSQDKLGRPVKYVGGASKVDLCVVGLEVWEGEGPKEGEDEKTAPTLGVVDIELDAGMVFQSEERAGMGSRGKLTKETRDDVEVYSAEEPRICTRRLVFKDKSMVNVQVTTRNNDTRAEPCESAETVVSSVLKVLRSGPVARRTLPANSLLNVDVCGLVPAEAVTAALGSTPPRQPGTSIRNCMFTNNPNDIRADALIVDVVTDLVARPGDPMVKEIPPIGGRPATTTQLPFGTPAPCTVEVTHIPFDPVPGKKETLGVVVVSSAGREAACQKARAAAEVIVPKLPAM</sequence>
<dbReference type="STRING" id="211114.SAMN04489726_4353"/>
<protein>
    <recommendedName>
        <fullName evidence="4">DUF3558 domain-containing protein</fullName>
    </recommendedName>
</protein>
<evidence type="ECO:0000313" key="3">
    <source>
        <dbReference type="Proteomes" id="UP000183376"/>
    </source>
</evidence>
<proteinExistence type="predicted"/>
<feature type="region of interest" description="Disordered" evidence="1">
    <location>
        <begin position="1"/>
        <end position="43"/>
    </location>
</feature>
<feature type="compositionally biased region" description="Low complexity" evidence="1">
    <location>
        <begin position="13"/>
        <end position="22"/>
    </location>
</feature>
<organism evidence="2 3">
    <name type="scientific">Allokutzneria albata</name>
    <name type="common">Kibdelosporangium albatum</name>
    <dbReference type="NCBI Taxonomy" id="211114"/>
    <lineage>
        <taxon>Bacteria</taxon>
        <taxon>Bacillati</taxon>
        <taxon>Actinomycetota</taxon>
        <taxon>Actinomycetes</taxon>
        <taxon>Pseudonocardiales</taxon>
        <taxon>Pseudonocardiaceae</taxon>
        <taxon>Allokutzneria</taxon>
    </lineage>
</organism>
<dbReference type="AlphaFoldDB" id="A0A1G9XSD3"/>
<accession>A0A1G9XSD3</accession>
<evidence type="ECO:0000313" key="2">
    <source>
        <dbReference type="EMBL" id="SDM99075.1"/>
    </source>
</evidence>
<name>A0A1G9XSD3_ALLAB</name>
<keyword evidence="3" id="KW-1185">Reference proteome</keyword>
<evidence type="ECO:0000256" key="1">
    <source>
        <dbReference type="SAM" id="MobiDB-lite"/>
    </source>
</evidence>
<evidence type="ECO:0008006" key="4">
    <source>
        <dbReference type="Google" id="ProtNLM"/>
    </source>
</evidence>
<dbReference type="Proteomes" id="UP000183376">
    <property type="component" value="Chromosome I"/>
</dbReference>
<reference evidence="2 3" key="1">
    <citation type="submission" date="2016-10" db="EMBL/GenBank/DDBJ databases">
        <authorList>
            <person name="de Groot N.N."/>
        </authorList>
    </citation>
    <scope>NUCLEOTIDE SEQUENCE [LARGE SCALE GENOMIC DNA]</scope>
    <source>
        <strain evidence="2 3">DSM 44149</strain>
    </source>
</reference>
<gene>
    <name evidence="2" type="ORF">SAMN04489726_4353</name>
</gene>